<feature type="compositionally biased region" description="Polar residues" evidence="5">
    <location>
        <begin position="26"/>
        <end position="47"/>
    </location>
</feature>
<dbReference type="PANTHER" id="PTHR23113:SF354">
    <property type="entry name" value="BUD SITE SELECTION PROTEIN 5"/>
    <property type="match status" value="1"/>
</dbReference>
<dbReference type="GO" id="GO:0007265">
    <property type="term" value="P:Ras protein signal transduction"/>
    <property type="evidence" value="ECO:0007669"/>
    <property type="project" value="TreeGrafter"/>
</dbReference>
<evidence type="ECO:0000256" key="1">
    <source>
        <dbReference type="ARBA" id="ARBA00022443"/>
    </source>
</evidence>
<dbReference type="CDD" id="cd11883">
    <property type="entry name" value="SH3_Sdc25"/>
    <property type="match status" value="1"/>
</dbReference>
<dbReference type="GO" id="GO:0005886">
    <property type="term" value="C:plasma membrane"/>
    <property type="evidence" value="ECO:0007669"/>
    <property type="project" value="TreeGrafter"/>
</dbReference>
<evidence type="ECO:0000256" key="3">
    <source>
        <dbReference type="PROSITE-ProRule" id="PRU00168"/>
    </source>
</evidence>
<dbReference type="Proteomes" id="UP000186601">
    <property type="component" value="Unassembled WGS sequence"/>
</dbReference>
<dbReference type="PANTHER" id="PTHR23113">
    <property type="entry name" value="GUANINE NUCLEOTIDE EXCHANGE FACTOR"/>
    <property type="match status" value="1"/>
</dbReference>
<feature type="compositionally biased region" description="Low complexity" evidence="5">
    <location>
        <begin position="482"/>
        <end position="502"/>
    </location>
</feature>
<dbReference type="SMART" id="SM00229">
    <property type="entry name" value="RasGEFN"/>
    <property type="match status" value="1"/>
</dbReference>
<dbReference type="Gene3D" id="1.20.870.10">
    <property type="entry name" value="Son of sevenless (SoS) protein Chain: S domain 1"/>
    <property type="match status" value="1"/>
</dbReference>
<keyword evidence="2 3" id="KW-0344">Guanine-nucleotide releasing factor</keyword>
<evidence type="ECO:0000259" key="7">
    <source>
        <dbReference type="PROSITE" id="PS50009"/>
    </source>
</evidence>
<dbReference type="InterPro" id="IPR019804">
    <property type="entry name" value="Ras_G-nucl-exch_fac_CS"/>
</dbReference>
<feature type="region of interest" description="Disordered" evidence="5">
    <location>
        <begin position="181"/>
        <end position="229"/>
    </location>
</feature>
<dbReference type="InterPro" id="IPR000651">
    <property type="entry name" value="Ras-like_Gua-exchang_fac_N"/>
</dbReference>
<feature type="region of interest" description="Disordered" evidence="5">
    <location>
        <begin position="1283"/>
        <end position="1316"/>
    </location>
</feature>
<dbReference type="PROSITE" id="PS00720">
    <property type="entry name" value="RASGEF"/>
    <property type="match status" value="1"/>
</dbReference>
<dbReference type="InterPro" id="IPR036028">
    <property type="entry name" value="SH3-like_dom_sf"/>
</dbReference>
<protein>
    <recommendedName>
        <fullName evidence="11">Ras GEF</fullName>
    </recommendedName>
</protein>
<proteinExistence type="predicted"/>
<dbReference type="InterPro" id="IPR008937">
    <property type="entry name" value="Ras-like_GEF"/>
</dbReference>
<evidence type="ECO:0000259" key="8">
    <source>
        <dbReference type="PROSITE" id="PS50212"/>
    </source>
</evidence>
<feature type="compositionally biased region" description="Low complexity" evidence="5">
    <location>
        <begin position="192"/>
        <end position="211"/>
    </location>
</feature>
<dbReference type="InterPro" id="IPR023578">
    <property type="entry name" value="Ras_GEF_dom_sf"/>
</dbReference>
<evidence type="ECO:0000259" key="6">
    <source>
        <dbReference type="PROSITE" id="PS50002"/>
    </source>
</evidence>
<dbReference type="Pfam" id="PF07653">
    <property type="entry name" value="SH3_2"/>
    <property type="match status" value="1"/>
</dbReference>
<evidence type="ECO:0000256" key="4">
    <source>
        <dbReference type="PROSITE-ProRule" id="PRU00192"/>
    </source>
</evidence>
<feature type="compositionally biased region" description="Low complexity" evidence="5">
    <location>
        <begin position="48"/>
        <end position="59"/>
    </location>
</feature>
<sequence>MPTSGLRIDTSVVGIAGASSSHSSSRNGGLTPGSSKARSAKSIQRLRSASSASASSSTSNPLHILNNGFTSSARPVPQSSSSETAFVESDPSTWSPTDTTSTESGQDACEYVLAMHDFIPQQQNVTCLAFAAGQIIRVLNRDGSGWWDGEVDGRRGWFPSNYVTSDVSLLTEEELPRTINARNRKGHTQQMSTASAASWTSTSSSPSSSSSKRNSFTRTDHRPMASESSMDTYCPPLMVPLLHAITLLQNAVRGNRPAHFQPSAACIISCVRTILSEVGCLPREAEILKKHEILARERKRILSDLTSLVNQAKKASEAELGEQQRQLEVEGMVRLGGQLFAHVRGLLAIAVQCGVSIQPSSRSHGSERGSVDTEGRWGSQEGTLVRSDDDAPLPENYDPQRDSVGGTTNGIEHRRRQRDLTSAQHMRAKSLSDLKHGQKGDKEQHLVPKPQLKSLGRTAGKQMAALHAKRFTSAPATHHRSGQLSVSSVSSSSSFSSGESVGMPLTPVFPSGPSTTPEVMEALRHTHDHYLSTIAAFIGHAHSHSRTSHASSTGHMYDLVREVVEMVCKLLTIVEAILRHPDIPVPRASDLRLAKEGLYNVTSTLADSVRQLTTSPLPGMTEEEEKATLLRSATNALKAGADCVNAAKRCLQRAAGEKSLIIELPSVGEVDPSSYTPSKFSHHAREGSGRLRVVTGGSVLDTLYRANGLQGEEEDLTIQAQTASFDIDTPTKGDKVPNRTDLPNLETLTVNTEAPSDTEGEVWSPAPDVEKPLPPVQANGELASLRSTSPVSFVPTDDGTTWEGAHSLHRPQLSLEEKLRHGDLPTVPEGSLPDVPRPDPLTWLLSHDYAPDDVAYNSDGQLVGASLTALVERMTPHDSLVEPAFAAVFFLTFRQFTTPTVLVEALISRYNIFPPPGLTEADTFIWQQQKGLPVRLRVSNFIKSWLESYWRPGTDNNVLTSLLAFTRDALAMMFPSPSQRIMELIMQWTAATQTGISPKVDRIRDAGIPLNPPSAVLGSEIPRPIMTKAVLSALRSRNFAAISVTDFDPLELARQLTAMECTLYCAIQPEEVLETGQTGGIYPGNVKLVTSLSTVITGWVAECILNEPDTKRRTALVKFFIKIADRCASLQNFSTPRSILAALDSSTISRLSQTWTGLPQKNRLQLDSLRKLADHARNYHEYRSRLRNTAPPAVPFLGLYLTDITFCREGNPSHRASPKNPEKKLLNFNKYHKLARIVQDMQRFQVPYTLKEIPEVQEYLKESFEQSKNRTDLQDLYRRSLLVEPKRPADTPPSGDMRQLFQWATRGQQTTPTSAS</sequence>
<dbReference type="Pfam" id="PF00618">
    <property type="entry name" value="RasGEF_N"/>
    <property type="match status" value="1"/>
</dbReference>
<dbReference type="PROSITE" id="PS50002">
    <property type="entry name" value="SH3"/>
    <property type="match status" value="1"/>
</dbReference>
<feature type="region of interest" description="Disordered" evidence="5">
    <location>
        <begin position="358"/>
        <end position="516"/>
    </location>
</feature>
<organism evidence="9 10">
    <name type="scientific">Hermanssonia centrifuga</name>
    <dbReference type="NCBI Taxonomy" id="98765"/>
    <lineage>
        <taxon>Eukaryota</taxon>
        <taxon>Fungi</taxon>
        <taxon>Dikarya</taxon>
        <taxon>Basidiomycota</taxon>
        <taxon>Agaricomycotina</taxon>
        <taxon>Agaricomycetes</taxon>
        <taxon>Polyporales</taxon>
        <taxon>Meruliaceae</taxon>
        <taxon>Hermanssonia</taxon>
    </lineage>
</organism>
<gene>
    <name evidence="9" type="ORF">PHLCEN_2v13573</name>
</gene>
<feature type="domain" description="SH3" evidence="6">
    <location>
        <begin position="107"/>
        <end position="168"/>
    </location>
</feature>
<dbReference type="OrthoDB" id="28357at2759"/>
<feature type="compositionally biased region" description="Polar residues" evidence="5">
    <location>
        <begin position="1305"/>
        <end position="1316"/>
    </location>
</feature>
<evidence type="ECO:0000313" key="10">
    <source>
        <dbReference type="Proteomes" id="UP000186601"/>
    </source>
</evidence>
<dbReference type="SMART" id="SM00326">
    <property type="entry name" value="SH3"/>
    <property type="match status" value="1"/>
</dbReference>
<feature type="domain" description="N-terminal Ras-GEF" evidence="8">
    <location>
        <begin position="858"/>
        <end position="989"/>
    </location>
</feature>
<dbReference type="SUPFAM" id="SSF50044">
    <property type="entry name" value="SH3-domain"/>
    <property type="match status" value="1"/>
</dbReference>
<keyword evidence="10" id="KW-1185">Reference proteome</keyword>
<dbReference type="Pfam" id="PF00617">
    <property type="entry name" value="RasGEF"/>
    <property type="match status" value="1"/>
</dbReference>
<accession>A0A2R6NDT8</accession>
<evidence type="ECO:0008006" key="11">
    <source>
        <dbReference type="Google" id="ProtNLM"/>
    </source>
</evidence>
<dbReference type="EMBL" id="MLYV02001349">
    <property type="protein sequence ID" value="PSR70534.1"/>
    <property type="molecule type" value="Genomic_DNA"/>
</dbReference>
<dbReference type="STRING" id="98765.A0A2R6NDT8"/>
<evidence type="ECO:0000256" key="2">
    <source>
        <dbReference type="ARBA" id="ARBA00022658"/>
    </source>
</evidence>
<feature type="region of interest" description="Disordered" evidence="5">
    <location>
        <begin position="16"/>
        <end position="104"/>
    </location>
</feature>
<dbReference type="PROSITE" id="PS50212">
    <property type="entry name" value="RASGEF_NTER"/>
    <property type="match status" value="1"/>
</dbReference>
<dbReference type="Gene3D" id="1.10.840.10">
    <property type="entry name" value="Ras guanine-nucleotide exchange factors catalytic domain"/>
    <property type="match status" value="1"/>
</dbReference>
<keyword evidence="1 4" id="KW-0728">SH3 domain</keyword>
<dbReference type="Gene3D" id="2.30.30.40">
    <property type="entry name" value="SH3 Domains"/>
    <property type="match status" value="1"/>
</dbReference>
<dbReference type="PROSITE" id="PS50009">
    <property type="entry name" value="RASGEF_CAT"/>
    <property type="match status" value="1"/>
</dbReference>
<feature type="compositionally biased region" description="Basic and acidic residues" evidence="5">
    <location>
        <begin position="364"/>
        <end position="375"/>
    </location>
</feature>
<dbReference type="InterPro" id="IPR036964">
    <property type="entry name" value="RASGEF_cat_dom_sf"/>
</dbReference>
<dbReference type="GO" id="GO:0005085">
    <property type="term" value="F:guanyl-nucleotide exchange factor activity"/>
    <property type="evidence" value="ECO:0007669"/>
    <property type="project" value="UniProtKB-KW"/>
</dbReference>
<feature type="compositionally biased region" description="Basic and acidic residues" evidence="5">
    <location>
        <begin position="430"/>
        <end position="446"/>
    </location>
</feature>
<evidence type="ECO:0000256" key="5">
    <source>
        <dbReference type="SAM" id="MobiDB-lite"/>
    </source>
</evidence>
<reference evidence="9 10" key="1">
    <citation type="submission" date="2018-02" db="EMBL/GenBank/DDBJ databases">
        <title>Genome sequence of the basidiomycete white-rot fungus Phlebia centrifuga.</title>
        <authorList>
            <person name="Granchi Z."/>
            <person name="Peng M."/>
            <person name="de Vries R.P."/>
            <person name="Hilden K."/>
            <person name="Makela M.R."/>
            <person name="Grigoriev I."/>
            <person name="Riley R."/>
        </authorList>
    </citation>
    <scope>NUCLEOTIDE SEQUENCE [LARGE SCALE GENOMIC DNA]</scope>
    <source>
        <strain evidence="9 10">FBCC195</strain>
    </source>
</reference>
<feature type="domain" description="Ras-GEF" evidence="7">
    <location>
        <begin position="1048"/>
        <end position="1286"/>
    </location>
</feature>
<feature type="compositionally biased region" description="Low complexity" evidence="5">
    <location>
        <begin position="71"/>
        <end position="104"/>
    </location>
</feature>
<dbReference type="SUPFAM" id="SSF48366">
    <property type="entry name" value="Ras GEF"/>
    <property type="match status" value="1"/>
</dbReference>
<dbReference type="InterPro" id="IPR001895">
    <property type="entry name" value="RASGEF_cat_dom"/>
</dbReference>
<comment type="caution">
    <text evidence="9">The sequence shown here is derived from an EMBL/GenBank/DDBJ whole genome shotgun (WGS) entry which is preliminary data.</text>
</comment>
<dbReference type="CDD" id="cd06224">
    <property type="entry name" value="REM"/>
    <property type="match status" value="1"/>
</dbReference>
<dbReference type="InterPro" id="IPR001452">
    <property type="entry name" value="SH3_domain"/>
</dbReference>
<dbReference type="CDD" id="cd00155">
    <property type="entry name" value="RasGEF"/>
    <property type="match status" value="1"/>
</dbReference>
<evidence type="ECO:0000313" key="9">
    <source>
        <dbReference type="EMBL" id="PSR70534.1"/>
    </source>
</evidence>
<name>A0A2R6NDT8_9APHY</name>
<dbReference type="SMART" id="SM00147">
    <property type="entry name" value="RasGEF"/>
    <property type="match status" value="1"/>
</dbReference>